<protein>
    <submittedName>
        <fullName evidence="1">Uncharacterized protein</fullName>
    </submittedName>
</protein>
<reference evidence="1 2" key="1">
    <citation type="submission" date="2023-04" db="EMBL/GenBank/DDBJ databases">
        <title>Genome of Basidiobolus ranarum AG-B5.</title>
        <authorList>
            <person name="Stajich J.E."/>
            <person name="Carter-House D."/>
            <person name="Gryganskyi A."/>
        </authorList>
    </citation>
    <scope>NUCLEOTIDE SEQUENCE [LARGE SCALE GENOMIC DNA]</scope>
    <source>
        <strain evidence="1 2">AG-B5</strain>
    </source>
</reference>
<evidence type="ECO:0000313" key="2">
    <source>
        <dbReference type="Proteomes" id="UP001479436"/>
    </source>
</evidence>
<dbReference type="EMBL" id="JASJQH010000333">
    <property type="protein sequence ID" value="KAK9764984.1"/>
    <property type="molecule type" value="Genomic_DNA"/>
</dbReference>
<proteinExistence type="predicted"/>
<name>A0ABR2WU05_9FUNG</name>
<dbReference type="Proteomes" id="UP001479436">
    <property type="component" value="Unassembled WGS sequence"/>
</dbReference>
<evidence type="ECO:0000313" key="1">
    <source>
        <dbReference type="EMBL" id="KAK9764984.1"/>
    </source>
</evidence>
<gene>
    <name evidence="1" type="ORF">K7432_007056</name>
</gene>
<keyword evidence="2" id="KW-1185">Reference proteome</keyword>
<comment type="caution">
    <text evidence="1">The sequence shown here is derived from an EMBL/GenBank/DDBJ whole genome shotgun (WGS) entry which is preliminary data.</text>
</comment>
<accession>A0ABR2WU05</accession>
<sequence>MNCICFQRSMPGGNDSSWSPRFKKSKQCKDISNATAQGTMNTHKLKSFIVTLKNISTPARCCTNPPQTLENRPNPNEYISLSNYQIPEMDFEKSHRRPSSPPSRGIFDFLFTTTEDYIQMENYDELICFGSTC</sequence>
<organism evidence="1 2">
    <name type="scientific">Basidiobolus ranarum</name>
    <dbReference type="NCBI Taxonomy" id="34480"/>
    <lineage>
        <taxon>Eukaryota</taxon>
        <taxon>Fungi</taxon>
        <taxon>Fungi incertae sedis</taxon>
        <taxon>Zoopagomycota</taxon>
        <taxon>Entomophthoromycotina</taxon>
        <taxon>Basidiobolomycetes</taxon>
        <taxon>Basidiobolales</taxon>
        <taxon>Basidiobolaceae</taxon>
        <taxon>Basidiobolus</taxon>
    </lineage>
</organism>